<name>A0A8J7CDH7_9CYAN</name>
<organism evidence="2 3">
    <name type="scientific">Iningainema tapete BLCC-T55</name>
    <dbReference type="NCBI Taxonomy" id="2748662"/>
    <lineage>
        <taxon>Bacteria</taxon>
        <taxon>Bacillati</taxon>
        <taxon>Cyanobacteriota</taxon>
        <taxon>Cyanophyceae</taxon>
        <taxon>Nostocales</taxon>
        <taxon>Scytonemataceae</taxon>
        <taxon>Iningainema tapete</taxon>
    </lineage>
</organism>
<protein>
    <submittedName>
        <fullName evidence="2">Cofactor assembly of complex C subunit B</fullName>
    </submittedName>
</protein>
<feature type="transmembrane region" description="Helical" evidence="1">
    <location>
        <begin position="44"/>
        <end position="60"/>
    </location>
</feature>
<keyword evidence="1" id="KW-1133">Transmembrane helix</keyword>
<accession>A0A8J7CDH7</accession>
<keyword evidence="1" id="KW-0812">Transmembrane</keyword>
<evidence type="ECO:0000256" key="1">
    <source>
        <dbReference type="SAM" id="Phobius"/>
    </source>
</evidence>
<gene>
    <name evidence="2" type="ORF">ICL16_12140</name>
</gene>
<dbReference type="PANTHER" id="PTHR34943:SF2">
    <property type="entry name" value="PROTEIN COFACTOR ASSEMBLY OF COMPLEX C SUBUNIT B CCB4, CHLOROPLASTIC"/>
    <property type="match status" value="1"/>
</dbReference>
<feature type="transmembrane region" description="Helical" evidence="1">
    <location>
        <begin position="12"/>
        <end position="32"/>
    </location>
</feature>
<evidence type="ECO:0000313" key="2">
    <source>
        <dbReference type="EMBL" id="MBD2772800.1"/>
    </source>
</evidence>
<dbReference type="InterPro" id="IPR021325">
    <property type="entry name" value="CCB2/CCB4"/>
</dbReference>
<dbReference type="EMBL" id="JACXAE010000046">
    <property type="protein sequence ID" value="MBD2772800.1"/>
    <property type="molecule type" value="Genomic_DNA"/>
</dbReference>
<dbReference type="GO" id="GO:0010190">
    <property type="term" value="P:cytochrome b6f complex assembly"/>
    <property type="evidence" value="ECO:0007669"/>
    <property type="project" value="TreeGrafter"/>
</dbReference>
<comment type="caution">
    <text evidence="2">The sequence shown here is derived from an EMBL/GenBank/DDBJ whole genome shotgun (WGS) entry which is preliminary data.</text>
</comment>
<dbReference type="Pfam" id="PF11152">
    <property type="entry name" value="CCB2_CCB4"/>
    <property type="match status" value="1"/>
</dbReference>
<dbReference type="InterPro" id="IPR044705">
    <property type="entry name" value="CCB4"/>
</dbReference>
<dbReference type="AlphaFoldDB" id="A0A8J7CDH7"/>
<dbReference type="RefSeq" id="WP_190827840.1">
    <property type="nucleotide sequence ID" value="NZ_CAWPPI010000046.1"/>
</dbReference>
<proteinExistence type="predicted"/>
<keyword evidence="3" id="KW-1185">Reference proteome</keyword>
<evidence type="ECO:0000313" key="3">
    <source>
        <dbReference type="Proteomes" id="UP000629098"/>
    </source>
</evidence>
<dbReference type="PANTHER" id="PTHR34943">
    <property type="match status" value="1"/>
</dbReference>
<reference evidence="2" key="1">
    <citation type="submission" date="2020-09" db="EMBL/GenBank/DDBJ databases">
        <title>Iningainema tapete sp. nov. (Scytonemataceae, Cyanobacteria) from greenhouses in central Florida (USA) produces two types of nodularin with biosynthetic potential for microcystin-LR and anabaenopeptins.</title>
        <authorList>
            <person name="Berthold D.E."/>
            <person name="Lefler F.W."/>
            <person name="Huang I.-S."/>
            <person name="Abdulla H."/>
            <person name="Zimba P.V."/>
            <person name="Laughinghouse H.D. IV."/>
        </authorList>
    </citation>
    <scope>NUCLEOTIDE SEQUENCE</scope>
    <source>
        <strain evidence="2">BLCCT55</strain>
    </source>
</reference>
<keyword evidence="1" id="KW-0472">Membrane</keyword>
<sequence>MAKPDPNRILRRLPIVVGGLGAVLLLVNRILTPELTSSQARADALGVILSAILILTGLIWQQVQPRSPDAVELIGEEGFVLAPDLSQAVKIELAWASHLLLTNTVTRSVVVFAQGKVLLRRGILGTKSEVLPGPILNRVLEKQKPVYLVDLKVYPGRIEFDYLPENTQGVICQPIGNQGVLILGANAPRSYTKQDENWIAGIADKLAVTLNEGIINKDK</sequence>
<dbReference type="SUPFAM" id="SSF55781">
    <property type="entry name" value="GAF domain-like"/>
    <property type="match status" value="1"/>
</dbReference>
<dbReference type="InterPro" id="IPR029016">
    <property type="entry name" value="GAF-like_dom_sf"/>
</dbReference>
<dbReference type="Gene3D" id="3.30.450.40">
    <property type="match status" value="1"/>
</dbReference>
<dbReference type="Proteomes" id="UP000629098">
    <property type="component" value="Unassembled WGS sequence"/>
</dbReference>